<organism evidence="3 4">
    <name type="scientific">Streptomyces telluris</name>
    <dbReference type="NCBI Taxonomy" id="2720021"/>
    <lineage>
        <taxon>Bacteria</taxon>
        <taxon>Bacillati</taxon>
        <taxon>Actinomycetota</taxon>
        <taxon>Actinomycetes</taxon>
        <taxon>Kitasatosporales</taxon>
        <taxon>Streptomycetaceae</taxon>
        <taxon>Streptomyces</taxon>
    </lineage>
</organism>
<reference evidence="3" key="1">
    <citation type="submission" date="2022-06" db="EMBL/GenBank/DDBJ databases">
        <title>WGS of actinobacteria.</title>
        <authorList>
            <person name="Thawai C."/>
        </authorList>
    </citation>
    <scope>NUCLEOTIDE SEQUENCE</scope>
    <source>
        <strain evidence="3">AA8</strain>
    </source>
</reference>
<evidence type="ECO:0000256" key="1">
    <source>
        <dbReference type="SAM" id="MobiDB-lite"/>
    </source>
</evidence>
<evidence type="ECO:0000256" key="2">
    <source>
        <dbReference type="SAM" id="Phobius"/>
    </source>
</evidence>
<feature type="transmembrane region" description="Helical" evidence="2">
    <location>
        <begin position="36"/>
        <end position="57"/>
    </location>
</feature>
<accession>A0A9X2LFV8</accession>
<evidence type="ECO:0000313" key="4">
    <source>
        <dbReference type="Proteomes" id="UP001142374"/>
    </source>
</evidence>
<dbReference type="PANTHER" id="PTHR42305:SF1">
    <property type="entry name" value="MEMBRANE PROTEIN RV1733C-RELATED"/>
    <property type="match status" value="1"/>
</dbReference>
<protein>
    <recommendedName>
        <fullName evidence="5">Proline rich protein membrane protein</fullName>
    </recommendedName>
</protein>
<dbReference type="EMBL" id="JANIID010000008">
    <property type="protein sequence ID" value="MCQ8770539.1"/>
    <property type="molecule type" value="Genomic_DNA"/>
</dbReference>
<evidence type="ECO:0008006" key="5">
    <source>
        <dbReference type="Google" id="ProtNLM"/>
    </source>
</evidence>
<keyword evidence="2" id="KW-0472">Membrane</keyword>
<comment type="caution">
    <text evidence="3">The sequence shown here is derived from an EMBL/GenBank/DDBJ whole genome shotgun (WGS) entry which is preliminary data.</text>
</comment>
<dbReference type="Proteomes" id="UP001142374">
    <property type="component" value="Unassembled WGS sequence"/>
</dbReference>
<keyword evidence="4" id="KW-1185">Reference proteome</keyword>
<feature type="region of interest" description="Disordered" evidence="1">
    <location>
        <begin position="1"/>
        <end position="22"/>
    </location>
</feature>
<keyword evidence="2" id="KW-0812">Transmembrane</keyword>
<proteinExistence type="predicted"/>
<feature type="compositionally biased region" description="Pro residues" evidence="1">
    <location>
        <begin position="1"/>
        <end position="18"/>
    </location>
</feature>
<dbReference type="AlphaFoldDB" id="A0A9X2LFV8"/>
<gene>
    <name evidence="3" type="ORF">NQU55_12225</name>
</gene>
<dbReference type="RefSeq" id="WP_256790497.1">
    <property type="nucleotide sequence ID" value="NZ_JANIID010000008.1"/>
</dbReference>
<dbReference type="PANTHER" id="PTHR42305">
    <property type="entry name" value="MEMBRANE PROTEIN RV1733C-RELATED"/>
    <property type="match status" value="1"/>
</dbReference>
<evidence type="ECO:0000313" key="3">
    <source>
        <dbReference type="EMBL" id="MCQ8770539.1"/>
    </source>
</evidence>
<name>A0A9X2LFV8_9ACTN</name>
<dbReference type="InterPro" id="IPR039708">
    <property type="entry name" value="MT1774/Rv1733c-like"/>
</dbReference>
<sequence length="207" mass="22541">MATPERPPGAQPGPPGPSPGRFARRRLPLPFGGMHAWLDTVLTLMVIIGLTTVPLAVGTAVYSSQTRIAHTQSAERHQVTARLVTDAREFPQRARNGGPDLQNVRVSWTNERGGTATGTARVPTGTREGSEVRIWVNRSGSVTDPPLSRPSATATAWLTGSLMASLVIGAALGTRRVLVVLLDRRRYRHWEAEWEQVEPEWSGRARG</sequence>
<keyword evidence="2" id="KW-1133">Transmembrane helix</keyword>